<dbReference type="InterPro" id="IPR013094">
    <property type="entry name" value="AB_hydrolase_3"/>
</dbReference>
<feature type="domain" description="Alpha/beta hydrolase fold-3" evidence="2">
    <location>
        <begin position="77"/>
        <end position="281"/>
    </location>
</feature>
<dbReference type="PANTHER" id="PTHR48081">
    <property type="entry name" value="AB HYDROLASE SUPERFAMILY PROTEIN C4A8.06C"/>
    <property type="match status" value="1"/>
</dbReference>
<evidence type="ECO:0000313" key="4">
    <source>
        <dbReference type="Proteomes" id="UP000824105"/>
    </source>
</evidence>
<dbReference type="PANTHER" id="PTHR48081:SF8">
    <property type="entry name" value="ALPHA_BETA HYDROLASE FOLD-3 DOMAIN-CONTAINING PROTEIN-RELATED"/>
    <property type="match status" value="1"/>
</dbReference>
<dbReference type="SUPFAM" id="SSF53474">
    <property type="entry name" value="alpha/beta-Hydrolases"/>
    <property type="match status" value="1"/>
</dbReference>
<dbReference type="InterPro" id="IPR050300">
    <property type="entry name" value="GDXG_lipolytic_enzyme"/>
</dbReference>
<dbReference type="InterPro" id="IPR029058">
    <property type="entry name" value="AB_hydrolase_fold"/>
</dbReference>
<sequence length="303" mass="34416">MSVRYNIAKSILRMLGFKKIFQLPVDKLIEKAEHFNKNRHFKIPKNHKYIYGDIPIMEGKYHCLSIQKEQKRSKKAILFLFGGGMIIGPDEGDVSCAGQYGADCKMDIWFPYYPLCTQNSISETYKMVFDTYRKMIEVYGADNITLLGFSSGAALAIGICLYNNTLEHPLPMPHRIIACSPGCCPDSEAQLKKMKELNSKDIMVDIVFMENVRTIMQHGEDVPDYMLSGTLGDFKGLPDIHFWYGSDEILYACAENFIKACKENNVNYTLNVGKGMCHCYPMVSFFPEGKLAHNEICKKICKG</sequence>
<dbReference type="GO" id="GO:0016787">
    <property type="term" value="F:hydrolase activity"/>
    <property type="evidence" value="ECO:0007669"/>
    <property type="project" value="UniProtKB-KW"/>
</dbReference>
<reference evidence="3" key="2">
    <citation type="submission" date="2021-04" db="EMBL/GenBank/DDBJ databases">
        <authorList>
            <person name="Gilroy R."/>
        </authorList>
    </citation>
    <scope>NUCLEOTIDE SEQUENCE</scope>
    <source>
        <strain evidence="3">CHK188-11489</strain>
    </source>
</reference>
<dbReference type="Gene3D" id="3.40.50.1820">
    <property type="entry name" value="alpha/beta hydrolase"/>
    <property type="match status" value="1"/>
</dbReference>
<proteinExistence type="predicted"/>
<evidence type="ECO:0000313" key="3">
    <source>
        <dbReference type="EMBL" id="HIZ61640.1"/>
    </source>
</evidence>
<comment type="caution">
    <text evidence="3">The sequence shown here is derived from an EMBL/GenBank/DDBJ whole genome shotgun (WGS) entry which is preliminary data.</text>
</comment>
<dbReference type="AlphaFoldDB" id="A0A9D2JN62"/>
<organism evidence="3 4">
    <name type="scientific">Candidatus Gemmiger avistercoris</name>
    <dbReference type="NCBI Taxonomy" id="2838606"/>
    <lineage>
        <taxon>Bacteria</taxon>
        <taxon>Bacillati</taxon>
        <taxon>Bacillota</taxon>
        <taxon>Clostridia</taxon>
        <taxon>Eubacteriales</taxon>
        <taxon>Gemmiger</taxon>
    </lineage>
</organism>
<keyword evidence="1 3" id="KW-0378">Hydrolase</keyword>
<reference evidence="3" key="1">
    <citation type="journal article" date="2021" name="PeerJ">
        <title>Extensive microbial diversity within the chicken gut microbiome revealed by metagenomics and culture.</title>
        <authorList>
            <person name="Gilroy R."/>
            <person name="Ravi A."/>
            <person name="Getino M."/>
            <person name="Pursley I."/>
            <person name="Horton D.L."/>
            <person name="Alikhan N.F."/>
            <person name="Baker D."/>
            <person name="Gharbi K."/>
            <person name="Hall N."/>
            <person name="Watson M."/>
            <person name="Adriaenssens E.M."/>
            <person name="Foster-Nyarko E."/>
            <person name="Jarju S."/>
            <person name="Secka A."/>
            <person name="Antonio M."/>
            <person name="Oren A."/>
            <person name="Chaudhuri R.R."/>
            <person name="La Ragione R."/>
            <person name="Hildebrand F."/>
            <person name="Pallen M.J."/>
        </authorList>
    </citation>
    <scope>NUCLEOTIDE SEQUENCE</scope>
    <source>
        <strain evidence="3">CHK188-11489</strain>
    </source>
</reference>
<evidence type="ECO:0000256" key="1">
    <source>
        <dbReference type="ARBA" id="ARBA00022801"/>
    </source>
</evidence>
<gene>
    <name evidence="3" type="ORF">H9724_02580</name>
</gene>
<name>A0A9D2JN62_9FIRM</name>
<accession>A0A9D2JN62</accession>
<protein>
    <submittedName>
        <fullName evidence="3">Alpha/beta hydrolase</fullName>
    </submittedName>
</protein>
<dbReference type="Pfam" id="PF07859">
    <property type="entry name" value="Abhydrolase_3"/>
    <property type="match status" value="1"/>
</dbReference>
<evidence type="ECO:0000259" key="2">
    <source>
        <dbReference type="Pfam" id="PF07859"/>
    </source>
</evidence>
<dbReference type="EMBL" id="DXBF01000020">
    <property type="protein sequence ID" value="HIZ61640.1"/>
    <property type="molecule type" value="Genomic_DNA"/>
</dbReference>
<dbReference type="Proteomes" id="UP000824105">
    <property type="component" value="Unassembled WGS sequence"/>
</dbReference>